<protein>
    <submittedName>
        <fullName evidence="2">Uncharacterized protein</fullName>
    </submittedName>
</protein>
<dbReference type="Proteomes" id="UP001270362">
    <property type="component" value="Unassembled WGS sequence"/>
</dbReference>
<dbReference type="EMBL" id="JAULSO010000003">
    <property type="protein sequence ID" value="KAK3685866.1"/>
    <property type="molecule type" value="Genomic_DNA"/>
</dbReference>
<accession>A0AAE0X612</accession>
<gene>
    <name evidence="2" type="ORF">B0T22DRAFT_232945</name>
</gene>
<sequence>MLRGRKGSVRRSRPRFLHCTCNVPNLKVSHDLFFIFLAIPCFLLSFSLRTGHLPSCCGPNWDLGGCRVTFLQAIMSLPPRGHCRATKQFHGFSRQIACRSRSANESRDERGRRRRQKSHISQHSQIALISGCLLGSNNTAPAVGIRVSNPAPHLPFLTLAWWGTPLHASPRAPEGYSTFVPRASTWKLSVFHFRLRYIPLLLH</sequence>
<evidence type="ECO:0000313" key="3">
    <source>
        <dbReference type="Proteomes" id="UP001270362"/>
    </source>
</evidence>
<reference evidence="2" key="1">
    <citation type="journal article" date="2023" name="Mol. Phylogenet. Evol.">
        <title>Genome-scale phylogeny and comparative genomics of the fungal order Sordariales.</title>
        <authorList>
            <person name="Hensen N."/>
            <person name="Bonometti L."/>
            <person name="Westerberg I."/>
            <person name="Brannstrom I.O."/>
            <person name="Guillou S."/>
            <person name="Cros-Aarteil S."/>
            <person name="Calhoun S."/>
            <person name="Haridas S."/>
            <person name="Kuo A."/>
            <person name="Mondo S."/>
            <person name="Pangilinan J."/>
            <person name="Riley R."/>
            <person name="LaButti K."/>
            <person name="Andreopoulos B."/>
            <person name="Lipzen A."/>
            <person name="Chen C."/>
            <person name="Yan M."/>
            <person name="Daum C."/>
            <person name="Ng V."/>
            <person name="Clum A."/>
            <person name="Steindorff A."/>
            <person name="Ohm R.A."/>
            <person name="Martin F."/>
            <person name="Silar P."/>
            <person name="Natvig D.O."/>
            <person name="Lalanne C."/>
            <person name="Gautier V."/>
            <person name="Ament-Velasquez S.L."/>
            <person name="Kruys A."/>
            <person name="Hutchinson M.I."/>
            <person name="Powell A.J."/>
            <person name="Barry K."/>
            <person name="Miller A.N."/>
            <person name="Grigoriev I.V."/>
            <person name="Debuchy R."/>
            <person name="Gladieux P."/>
            <person name="Hiltunen Thoren M."/>
            <person name="Johannesson H."/>
        </authorList>
    </citation>
    <scope>NUCLEOTIDE SEQUENCE</scope>
    <source>
        <strain evidence="2">CBS 314.62</strain>
    </source>
</reference>
<comment type="caution">
    <text evidence="2">The sequence shown here is derived from an EMBL/GenBank/DDBJ whole genome shotgun (WGS) entry which is preliminary data.</text>
</comment>
<keyword evidence="3" id="KW-1185">Reference proteome</keyword>
<evidence type="ECO:0000256" key="1">
    <source>
        <dbReference type="SAM" id="MobiDB-lite"/>
    </source>
</evidence>
<dbReference type="AlphaFoldDB" id="A0AAE0X612"/>
<evidence type="ECO:0000313" key="2">
    <source>
        <dbReference type="EMBL" id="KAK3685866.1"/>
    </source>
</evidence>
<proteinExistence type="predicted"/>
<reference evidence="2" key="2">
    <citation type="submission" date="2023-06" db="EMBL/GenBank/DDBJ databases">
        <authorList>
            <consortium name="Lawrence Berkeley National Laboratory"/>
            <person name="Haridas S."/>
            <person name="Hensen N."/>
            <person name="Bonometti L."/>
            <person name="Westerberg I."/>
            <person name="Brannstrom I.O."/>
            <person name="Guillou S."/>
            <person name="Cros-Aarteil S."/>
            <person name="Calhoun S."/>
            <person name="Kuo A."/>
            <person name="Mondo S."/>
            <person name="Pangilinan J."/>
            <person name="Riley R."/>
            <person name="Labutti K."/>
            <person name="Andreopoulos B."/>
            <person name="Lipzen A."/>
            <person name="Chen C."/>
            <person name="Yanf M."/>
            <person name="Daum C."/>
            <person name="Ng V."/>
            <person name="Clum A."/>
            <person name="Steindorff A."/>
            <person name="Ohm R."/>
            <person name="Martin F."/>
            <person name="Silar P."/>
            <person name="Natvig D."/>
            <person name="Lalanne C."/>
            <person name="Gautier V."/>
            <person name="Ament-Velasquez S.L."/>
            <person name="Kruys A."/>
            <person name="Hutchinson M.I."/>
            <person name="Powell A.J."/>
            <person name="Barry K."/>
            <person name="Miller A.N."/>
            <person name="Grigoriev I.V."/>
            <person name="Debuchy R."/>
            <person name="Gladieux P."/>
            <person name="Thoren M.H."/>
            <person name="Johannesson H."/>
        </authorList>
    </citation>
    <scope>NUCLEOTIDE SEQUENCE</scope>
    <source>
        <strain evidence="2">CBS 314.62</strain>
    </source>
</reference>
<name>A0AAE0X612_9PEZI</name>
<organism evidence="2 3">
    <name type="scientific">Podospora appendiculata</name>
    <dbReference type="NCBI Taxonomy" id="314037"/>
    <lineage>
        <taxon>Eukaryota</taxon>
        <taxon>Fungi</taxon>
        <taxon>Dikarya</taxon>
        <taxon>Ascomycota</taxon>
        <taxon>Pezizomycotina</taxon>
        <taxon>Sordariomycetes</taxon>
        <taxon>Sordariomycetidae</taxon>
        <taxon>Sordariales</taxon>
        <taxon>Podosporaceae</taxon>
        <taxon>Podospora</taxon>
    </lineage>
</organism>
<feature type="compositionally biased region" description="Basic and acidic residues" evidence="1">
    <location>
        <begin position="102"/>
        <end position="111"/>
    </location>
</feature>
<feature type="region of interest" description="Disordered" evidence="1">
    <location>
        <begin position="100"/>
        <end position="120"/>
    </location>
</feature>